<feature type="domain" description="Prokaryotic-type class I peptide chain release factors" evidence="6">
    <location>
        <begin position="278"/>
        <end position="294"/>
    </location>
</feature>
<dbReference type="EMBL" id="BTFZ01000011">
    <property type="protein sequence ID" value="GMM36686.1"/>
    <property type="molecule type" value="Genomic_DNA"/>
</dbReference>
<dbReference type="Pfam" id="PF00472">
    <property type="entry name" value="RF-1"/>
    <property type="match status" value="1"/>
</dbReference>
<name>A0AAV5QPP2_9ASCO</name>
<dbReference type="Gene3D" id="6.10.140.1950">
    <property type="match status" value="1"/>
</dbReference>
<dbReference type="GO" id="GO:0003747">
    <property type="term" value="F:translation release factor activity"/>
    <property type="evidence" value="ECO:0007669"/>
    <property type="project" value="InterPro"/>
</dbReference>
<comment type="caution">
    <text evidence="7">The sequence shown here is derived from an EMBL/GenBank/DDBJ whole genome shotgun (WGS) entry which is preliminary data.</text>
</comment>
<proteinExistence type="inferred from homology"/>
<dbReference type="PANTHER" id="PTHR43804">
    <property type="entry name" value="LD18447P"/>
    <property type="match status" value="1"/>
</dbReference>
<dbReference type="SMART" id="SM00937">
    <property type="entry name" value="PCRF"/>
    <property type="match status" value="1"/>
</dbReference>
<dbReference type="GO" id="GO:0032543">
    <property type="term" value="P:mitochondrial translation"/>
    <property type="evidence" value="ECO:0007669"/>
    <property type="project" value="UniProtKB-ARBA"/>
</dbReference>
<evidence type="ECO:0000256" key="5">
    <source>
        <dbReference type="SAM" id="MobiDB-lite"/>
    </source>
</evidence>
<protein>
    <recommendedName>
        <fullName evidence="4">Peptide chain release factor 1, mitochondrial</fullName>
    </recommendedName>
</protein>
<keyword evidence="3" id="KW-0648">Protein biosynthesis</keyword>
<dbReference type="SUPFAM" id="SSF75620">
    <property type="entry name" value="Release factor"/>
    <property type="match status" value="1"/>
</dbReference>
<dbReference type="InterPro" id="IPR000352">
    <property type="entry name" value="Pep_chain_release_fac_I"/>
</dbReference>
<comment type="similarity">
    <text evidence="1">Belongs to the prokaryotic/mitochondrial release factor family.</text>
</comment>
<evidence type="ECO:0000256" key="2">
    <source>
        <dbReference type="ARBA" id="ARBA00022481"/>
    </source>
</evidence>
<dbReference type="InterPro" id="IPR050057">
    <property type="entry name" value="Prokaryotic/Mito_RF"/>
</dbReference>
<sequence length="417" mass="47781">MLKLLRNSRVPRTHLPRCSRLWYISRPYSTPTASADTSIADPRTFQLHPSLIKRARLLSEELTALQEKISGGSSFSVSDQKRFSELSIITDTYTKYQDHLTNFQELQELFHDEQEPELKNEAEKELRELQPELTAVASDLKAKLLPPHPFDSMACILELRPGVGGDEAAIFSKDMLEMYSQFAHVKKWPYHIMSQVRTENNGITSATISIDEPGSYKLMKFERGIHRVQRIPETETKGRTHTSTAAVVVLPKISEDNENPDADQREFKPEEIRVDVMRSRGKGGQHVNTTDSAVRITHFPSGIVVAMQDERSQHRNKAKAFAILRARLAERERAEKVENERKMRTSQVSSTDRSDKIRTYNFTQNRITDHRCGFSLHDVGGCMNGTRLEEIILAVEKNYNEERSKELLEIEENSDKK</sequence>
<evidence type="ECO:0000256" key="1">
    <source>
        <dbReference type="ARBA" id="ARBA00010835"/>
    </source>
</evidence>
<dbReference type="GO" id="GO:0005739">
    <property type="term" value="C:mitochondrion"/>
    <property type="evidence" value="ECO:0007669"/>
    <property type="project" value="UniProtKB-ARBA"/>
</dbReference>
<dbReference type="PANTHER" id="PTHR43804:SF7">
    <property type="entry name" value="LD18447P"/>
    <property type="match status" value="1"/>
</dbReference>
<evidence type="ECO:0000313" key="8">
    <source>
        <dbReference type="Proteomes" id="UP001360560"/>
    </source>
</evidence>
<dbReference type="InterPro" id="IPR045853">
    <property type="entry name" value="Pep_chain_release_fac_I_sf"/>
</dbReference>
<dbReference type="Pfam" id="PF03462">
    <property type="entry name" value="PCRF"/>
    <property type="match status" value="1"/>
</dbReference>
<reference evidence="7 8" key="1">
    <citation type="journal article" date="2023" name="Elife">
        <title>Identification of key yeast species and microbe-microbe interactions impacting larval growth of Drosophila in the wild.</title>
        <authorList>
            <person name="Mure A."/>
            <person name="Sugiura Y."/>
            <person name="Maeda R."/>
            <person name="Honda K."/>
            <person name="Sakurai N."/>
            <person name="Takahashi Y."/>
            <person name="Watada M."/>
            <person name="Katoh T."/>
            <person name="Gotoh A."/>
            <person name="Gotoh Y."/>
            <person name="Taniguchi I."/>
            <person name="Nakamura K."/>
            <person name="Hayashi T."/>
            <person name="Katayama T."/>
            <person name="Uemura T."/>
            <person name="Hattori Y."/>
        </authorList>
    </citation>
    <scope>NUCLEOTIDE SEQUENCE [LARGE SCALE GENOMIC DNA]</scope>
    <source>
        <strain evidence="7 8">SC-9</strain>
    </source>
</reference>
<dbReference type="AlphaFoldDB" id="A0AAV5QPP2"/>
<evidence type="ECO:0000259" key="6">
    <source>
        <dbReference type="PROSITE" id="PS00745"/>
    </source>
</evidence>
<evidence type="ECO:0000256" key="3">
    <source>
        <dbReference type="ARBA" id="ARBA00022917"/>
    </source>
</evidence>
<organism evidence="7 8">
    <name type="scientific">Saccharomycopsis crataegensis</name>
    <dbReference type="NCBI Taxonomy" id="43959"/>
    <lineage>
        <taxon>Eukaryota</taxon>
        <taxon>Fungi</taxon>
        <taxon>Dikarya</taxon>
        <taxon>Ascomycota</taxon>
        <taxon>Saccharomycotina</taxon>
        <taxon>Saccharomycetes</taxon>
        <taxon>Saccharomycopsidaceae</taxon>
        <taxon>Saccharomycopsis</taxon>
    </lineage>
</organism>
<dbReference type="Gene3D" id="3.30.160.20">
    <property type="match status" value="1"/>
</dbReference>
<dbReference type="RefSeq" id="XP_064853682.1">
    <property type="nucleotide sequence ID" value="XM_064997610.1"/>
</dbReference>
<dbReference type="FunFam" id="3.30.160.20:FF:000004">
    <property type="entry name" value="Peptide chain release factor 1"/>
    <property type="match status" value="1"/>
</dbReference>
<evidence type="ECO:0000313" key="7">
    <source>
        <dbReference type="EMBL" id="GMM36686.1"/>
    </source>
</evidence>
<dbReference type="GeneID" id="90074661"/>
<feature type="region of interest" description="Disordered" evidence="5">
    <location>
        <begin position="335"/>
        <end position="354"/>
    </location>
</feature>
<keyword evidence="8" id="KW-1185">Reference proteome</keyword>
<keyword evidence="2" id="KW-0488">Methylation</keyword>
<dbReference type="Gene3D" id="3.30.70.1660">
    <property type="match status" value="2"/>
</dbReference>
<dbReference type="Proteomes" id="UP001360560">
    <property type="component" value="Unassembled WGS sequence"/>
</dbReference>
<evidence type="ECO:0000256" key="4">
    <source>
        <dbReference type="ARBA" id="ARBA00067174"/>
    </source>
</evidence>
<dbReference type="PROSITE" id="PS00745">
    <property type="entry name" value="RF_PROK_I"/>
    <property type="match status" value="1"/>
</dbReference>
<dbReference type="InterPro" id="IPR005139">
    <property type="entry name" value="PCRF"/>
</dbReference>
<accession>A0AAV5QPP2</accession>
<gene>
    <name evidence="7" type="ORF">DASC09_040110</name>
</gene>